<name>A0A379JTI9_ECTOL</name>
<evidence type="ECO:0000313" key="2">
    <source>
        <dbReference type="EMBL" id="SUD51825.1"/>
    </source>
</evidence>
<proteinExistence type="predicted"/>
<evidence type="ECO:0000259" key="1">
    <source>
        <dbReference type="Pfam" id="PF13524"/>
    </source>
</evidence>
<dbReference type="RefSeq" id="WP_074855108.1">
    <property type="nucleotide sequence ID" value="NZ_FNZC01000001.1"/>
</dbReference>
<dbReference type="Pfam" id="PF13524">
    <property type="entry name" value="Glyco_trans_1_2"/>
    <property type="match status" value="1"/>
</dbReference>
<evidence type="ECO:0000313" key="3">
    <source>
        <dbReference type="Proteomes" id="UP000255303"/>
    </source>
</evidence>
<dbReference type="AlphaFoldDB" id="A0A379JTI9"/>
<dbReference type="SUPFAM" id="SSF53756">
    <property type="entry name" value="UDP-Glycosyltransferase/glycogen phosphorylase"/>
    <property type="match status" value="1"/>
</dbReference>
<reference evidence="2 3" key="1">
    <citation type="submission" date="2018-06" db="EMBL/GenBank/DDBJ databases">
        <authorList>
            <consortium name="Pathogen Informatics"/>
            <person name="Doyle S."/>
        </authorList>
    </citation>
    <scope>NUCLEOTIDE SEQUENCE [LARGE SCALE GENOMIC DNA]</scope>
    <source>
        <strain evidence="2 3">NCTC10692</strain>
    </source>
</reference>
<dbReference type="EMBL" id="UGUV01000002">
    <property type="protein sequence ID" value="SUD51825.1"/>
    <property type="molecule type" value="Genomic_DNA"/>
</dbReference>
<dbReference type="InterPro" id="IPR055259">
    <property type="entry name" value="YkvP/CgeB_Glyco_trans-like"/>
</dbReference>
<accession>A0A379JTI9</accession>
<organism evidence="2 3">
    <name type="scientific">Ectopseudomonas oleovorans</name>
    <name type="common">Pseudomonas oleovorans</name>
    <dbReference type="NCBI Taxonomy" id="301"/>
    <lineage>
        <taxon>Bacteria</taxon>
        <taxon>Pseudomonadati</taxon>
        <taxon>Pseudomonadota</taxon>
        <taxon>Gammaproteobacteria</taxon>
        <taxon>Pseudomonadales</taxon>
        <taxon>Pseudomonadaceae</taxon>
        <taxon>Ectopseudomonas</taxon>
    </lineage>
</organism>
<protein>
    <submittedName>
        <fullName evidence="2">Protein Ssg</fullName>
    </submittedName>
</protein>
<sequence length="320" mass="37087">MNVLFLVQAEQRAILDRLYDGIAEACDSCDIRWLSSDEQANLKRYFREHVDVAKYDRILFFLRFKKEMRQWRFIRTLPNLVILEHDAYQNYIPCKYTGKFSAHYRRMPWVRVISSGADVSQRLREEGFDACFVPKGYDQALLTCSDRERDIELAFVGSTKSVAYSGRKALLDELGRHENLLVTKTKSGEEYCETLNRIRFFVSADVGMGEYMIKNFEAMACGCVLLAYDHGEVENSALGFVDMENLVLYRTVDELREKLNLLRQDLPRAAAIAEAGRQLAEQRYGFSSIGRQIVELMRPPLRQAPQASWLQTQLRRIGVY</sequence>
<dbReference type="Gene3D" id="3.40.50.2000">
    <property type="entry name" value="Glycogen Phosphorylase B"/>
    <property type="match status" value="1"/>
</dbReference>
<dbReference type="Proteomes" id="UP000255303">
    <property type="component" value="Unassembled WGS sequence"/>
</dbReference>
<gene>
    <name evidence="2" type="ORF">NCTC10692_02284</name>
</gene>
<feature type="domain" description="Spore protein YkvP/CgeB glycosyl transferase-like" evidence="1">
    <location>
        <begin position="179"/>
        <end position="293"/>
    </location>
</feature>